<gene>
    <name evidence="8" type="ORF">Anas_00138</name>
</gene>
<evidence type="ECO:0000256" key="1">
    <source>
        <dbReference type="ARBA" id="ARBA00004479"/>
    </source>
</evidence>
<sequence>FRNRKTVLILLGVLVLVLYLAPTFYRILNFRASPLYSKDSLTQALSVQLNHYANLQNNFDVHIRHVPPLPDEKNYLPYVGNGYIGLHVDPEGALMIRNGRTLSLPINFRPITLFTLEGKYWYLAIYIYIY</sequence>
<evidence type="ECO:0000256" key="5">
    <source>
        <dbReference type="ARBA" id="ARBA00023136"/>
    </source>
</evidence>
<feature type="non-terminal residue" evidence="8">
    <location>
        <position position="130"/>
    </location>
</feature>
<accession>A0A5N5SVB5</accession>
<keyword evidence="4 7" id="KW-1133">Transmembrane helix</keyword>
<evidence type="ECO:0000256" key="4">
    <source>
        <dbReference type="ARBA" id="ARBA00022989"/>
    </source>
</evidence>
<evidence type="ECO:0000256" key="7">
    <source>
        <dbReference type="SAM" id="Phobius"/>
    </source>
</evidence>
<dbReference type="OrthoDB" id="6427157at2759"/>
<name>A0A5N5SVB5_9CRUS</name>
<keyword evidence="6" id="KW-0325">Glycoprotein</keyword>
<reference evidence="8 9" key="1">
    <citation type="journal article" date="2019" name="PLoS Biol.">
        <title>Sex chromosomes control vertical transmission of feminizing Wolbachia symbionts in an isopod.</title>
        <authorList>
            <person name="Becking T."/>
            <person name="Chebbi M.A."/>
            <person name="Giraud I."/>
            <person name="Moumen B."/>
            <person name="Laverre T."/>
            <person name="Caubet Y."/>
            <person name="Peccoud J."/>
            <person name="Gilbert C."/>
            <person name="Cordaux R."/>
        </authorList>
    </citation>
    <scope>NUCLEOTIDE SEQUENCE [LARGE SCALE GENOMIC DNA]</scope>
    <source>
        <strain evidence="8">ANa2</strain>
        <tissue evidence="8">Whole body excluding digestive tract and cuticle</tissue>
    </source>
</reference>
<evidence type="ECO:0000313" key="8">
    <source>
        <dbReference type="EMBL" id="KAB7497609.1"/>
    </source>
</evidence>
<dbReference type="PANTHER" id="PTHR31386:SF2">
    <property type="entry name" value="SIMILAR TO RIKEN CDNA 2510039O18"/>
    <property type="match status" value="1"/>
</dbReference>
<proteinExistence type="predicted"/>
<comment type="caution">
    <text evidence="8">The sequence shown here is derived from an EMBL/GenBank/DDBJ whole genome shotgun (WGS) entry which is preliminary data.</text>
</comment>
<dbReference type="AlphaFoldDB" id="A0A5N5SVB5"/>
<dbReference type="Proteomes" id="UP000326759">
    <property type="component" value="Unassembled WGS sequence"/>
</dbReference>
<organism evidence="8 9">
    <name type="scientific">Armadillidium nasatum</name>
    <dbReference type="NCBI Taxonomy" id="96803"/>
    <lineage>
        <taxon>Eukaryota</taxon>
        <taxon>Metazoa</taxon>
        <taxon>Ecdysozoa</taxon>
        <taxon>Arthropoda</taxon>
        <taxon>Crustacea</taxon>
        <taxon>Multicrustacea</taxon>
        <taxon>Malacostraca</taxon>
        <taxon>Eumalacostraca</taxon>
        <taxon>Peracarida</taxon>
        <taxon>Isopoda</taxon>
        <taxon>Oniscidea</taxon>
        <taxon>Crinocheta</taxon>
        <taxon>Armadillidiidae</taxon>
        <taxon>Armadillidium</taxon>
    </lineage>
</organism>
<dbReference type="EMBL" id="SEYY01020087">
    <property type="protein sequence ID" value="KAB7497609.1"/>
    <property type="molecule type" value="Genomic_DNA"/>
</dbReference>
<keyword evidence="2 7" id="KW-0812">Transmembrane</keyword>
<evidence type="ECO:0000256" key="2">
    <source>
        <dbReference type="ARBA" id="ARBA00022692"/>
    </source>
</evidence>
<feature type="transmembrane region" description="Helical" evidence="7">
    <location>
        <begin position="6"/>
        <end position="28"/>
    </location>
</feature>
<protein>
    <submittedName>
        <fullName evidence="8">Uncharacterized protein</fullName>
    </submittedName>
</protein>
<dbReference type="GO" id="GO:0016020">
    <property type="term" value="C:membrane"/>
    <property type="evidence" value="ECO:0007669"/>
    <property type="project" value="UniProtKB-SubCell"/>
</dbReference>
<keyword evidence="9" id="KW-1185">Reference proteome</keyword>
<evidence type="ECO:0000256" key="6">
    <source>
        <dbReference type="ARBA" id="ARBA00023180"/>
    </source>
</evidence>
<keyword evidence="3" id="KW-0732">Signal</keyword>
<evidence type="ECO:0000313" key="9">
    <source>
        <dbReference type="Proteomes" id="UP000326759"/>
    </source>
</evidence>
<dbReference type="PANTHER" id="PTHR31386">
    <property type="entry name" value="UNCHARACTERIZED PROTEIN KIAA2013"/>
    <property type="match status" value="1"/>
</dbReference>
<comment type="subcellular location">
    <subcellularLocation>
        <location evidence="1">Membrane</location>
        <topology evidence="1">Single-pass type I membrane protein</topology>
    </subcellularLocation>
</comment>
<feature type="non-terminal residue" evidence="8">
    <location>
        <position position="1"/>
    </location>
</feature>
<keyword evidence="5 7" id="KW-0472">Membrane</keyword>
<dbReference type="InterPro" id="IPR018795">
    <property type="entry name" value="K2013-like"/>
</dbReference>
<evidence type="ECO:0000256" key="3">
    <source>
        <dbReference type="ARBA" id="ARBA00022729"/>
    </source>
</evidence>